<dbReference type="SUPFAM" id="SSF47729">
    <property type="entry name" value="IHF-like DNA-binding proteins"/>
    <property type="match status" value="1"/>
</dbReference>
<keyword evidence="1 3" id="KW-0238">DNA-binding</keyword>
<sequence length="207" mass="23083">MIFTCSGGFREAVCKLSGNIARYRALSGRWRTNRAKRGCAGRTFALLRNENKFYKPLKNKTSMALSYSLIKRRNMEKDAPVGSKLVYGSTRTTSKMDLNKLCDAIAAHSTASRGDVMLVLEGLIYILTERLQAGTVVSMGNFGNFRMVAGSVGASTEEEFNTSMFKKPRIIFKPGILLREVTNNAKFEKLPTVTVTVTEQCDKEHVY</sequence>
<comment type="caution">
    <text evidence="3">The sequence shown here is derived from an EMBL/GenBank/DDBJ whole genome shotgun (WGS) entry which is preliminary data.</text>
</comment>
<keyword evidence="4" id="KW-1185">Reference proteome</keyword>
<name>A0A8E1ZW18_9PORP</name>
<dbReference type="AlphaFoldDB" id="A0A8E1ZW18"/>
<dbReference type="Pfam" id="PF18291">
    <property type="entry name" value="HU-HIG"/>
    <property type="match status" value="1"/>
</dbReference>
<dbReference type="GO" id="GO:0003677">
    <property type="term" value="F:DNA binding"/>
    <property type="evidence" value="ECO:0007669"/>
    <property type="project" value="UniProtKB-KW"/>
</dbReference>
<evidence type="ECO:0000256" key="1">
    <source>
        <dbReference type="ARBA" id="ARBA00023125"/>
    </source>
</evidence>
<dbReference type="EMBL" id="JACCCY010000001">
    <property type="protein sequence ID" value="NYI48825.1"/>
    <property type="molecule type" value="Genomic_DNA"/>
</dbReference>
<evidence type="ECO:0000313" key="3">
    <source>
        <dbReference type="EMBL" id="NYI48825.1"/>
    </source>
</evidence>
<gene>
    <name evidence="3" type="ORF">F5613_000870</name>
</gene>
<dbReference type="InterPro" id="IPR041607">
    <property type="entry name" value="HU-HIG"/>
</dbReference>
<feature type="domain" description="HU" evidence="2">
    <location>
        <begin position="63"/>
        <end position="189"/>
    </location>
</feature>
<proteinExistence type="predicted"/>
<dbReference type="Gene3D" id="4.10.520.10">
    <property type="entry name" value="IHF-like DNA-binding proteins"/>
    <property type="match status" value="1"/>
</dbReference>
<dbReference type="InterPro" id="IPR010992">
    <property type="entry name" value="IHF-like_DNA-bd_dom_sf"/>
</dbReference>
<protein>
    <submittedName>
        <fullName evidence="3">Putative histone-like DNA-binding protein</fullName>
    </submittedName>
</protein>
<dbReference type="InterPro" id="IPR005902">
    <property type="entry name" value="HU_DNA-bd_put"/>
</dbReference>
<reference evidence="3 4" key="1">
    <citation type="submission" date="2020-07" db="EMBL/GenBank/DDBJ databases">
        <title>Genomic Encyclopedia of Type Strains, Phase IV (KMG-IV): sequencing the most valuable type-strain genomes for metagenomic binning, comparative biology and taxonomic classification.</title>
        <authorList>
            <person name="Goeker M."/>
        </authorList>
    </citation>
    <scope>NUCLEOTIDE SEQUENCE [LARGE SCALE GENOMIC DNA]</scope>
    <source>
        <strain evidence="3 4">DSM 23697</strain>
    </source>
</reference>
<evidence type="ECO:0000259" key="2">
    <source>
        <dbReference type="Pfam" id="PF18291"/>
    </source>
</evidence>
<evidence type="ECO:0000313" key="4">
    <source>
        <dbReference type="Proteomes" id="UP000574332"/>
    </source>
</evidence>
<dbReference type="RefSeq" id="WP_246303332.1">
    <property type="nucleotide sequence ID" value="NZ_JACCCY010000001.1"/>
</dbReference>
<dbReference type="Proteomes" id="UP000574332">
    <property type="component" value="Unassembled WGS sequence"/>
</dbReference>
<accession>A0A8E1ZW18</accession>
<dbReference type="NCBIfam" id="TIGR01201">
    <property type="entry name" value="HU_rel"/>
    <property type="match status" value="1"/>
</dbReference>
<organism evidence="3 4">
    <name type="scientific">Macellibacteroides fermentans</name>
    <dbReference type="NCBI Taxonomy" id="879969"/>
    <lineage>
        <taxon>Bacteria</taxon>
        <taxon>Pseudomonadati</taxon>
        <taxon>Bacteroidota</taxon>
        <taxon>Bacteroidia</taxon>
        <taxon>Bacteroidales</taxon>
        <taxon>Porphyromonadaceae</taxon>
        <taxon>Macellibacteroides</taxon>
    </lineage>
</organism>